<feature type="transmembrane region" description="Helical" evidence="1">
    <location>
        <begin position="141"/>
        <end position="165"/>
    </location>
</feature>
<gene>
    <name evidence="2" type="ORF">FRACA_940008</name>
</gene>
<dbReference type="RefSeq" id="WP_101836406.1">
    <property type="nucleotide sequence ID" value="NZ_FZMO01000563.1"/>
</dbReference>
<evidence type="ECO:0000313" key="3">
    <source>
        <dbReference type="Proteomes" id="UP000234331"/>
    </source>
</evidence>
<feature type="transmembrane region" description="Helical" evidence="1">
    <location>
        <begin position="96"/>
        <end position="121"/>
    </location>
</feature>
<evidence type="ECO:0000256" key="1">
    <source>
        <dbReference type="SAM" id="Phobius"/>
    </source>
</evidence>
<name>A0A2I2L2S6_9ACTN</name>
<keyword evidence="1" id="KW-1133">Transmembrane helix</keyword>
<feature type="transmembrane region" description="Helical" evidence="1">
    <location>
        <begin position="210"/>
        <end position="231"/>
    </location>
</feature>
<keyword evidence="1" id="KW-0472">Membrane</keyword>
<feature type="transmembrane region" description="Helical" evidence="1">
    <location>
        <begin position="56"/>
        <end position="75"/>
    </location>
</feature>
<keyword evidence="3" id="KW-1185">Reference proteome</keyword>
<evidence type="ECO:0000313" key="2">
    <source>
        <dbReference type="EMBL" id="SNQ52167.1"/>
    </source>
</evidence>
<evidence type="ECO:0008006" key="4">
    <source>
        <dbReference type="Google" id="ProtNLM"/>
    </source>
</evidence>
<reference evidence="2 3" key="1">
    <citation type="submission" date="2017-06" db="EMBL/GenBank/DDBJ databases">
        <authorList>
            <person name="Kim H.J."/>
            <person name="Triplett B.A."/>
        </authorList>
    </citation>
    <scope>NUCLEOTIDE SEQUENCE [LARGE SCALE GENOMIC DNA]</scope>
    <source>
        <strain evidence="2">FRACA_ARgP5</strain>
    </source>
</reference>
<feature type="transmembrane region" description="Helical" evidence="1">
    <location>
        <begin position="26"/>
        <end position="44"/>
    </location>
</feature>
<proteinExistence type="predicted"/>
<organism evidence="2 3">
    <name type="scientific">Frankia canadensis</name>
    <dbReference type="NCBI Taxonomy" id="1836972"/>
    <lineage>
        <taxon>Bacteria</taxon>
        <taxon>Bacillati</taxon>
        <taxon>Actinomycetota</taxon>
        <taxon>Actinomycetes</taxon>
        <taxon>Frankiales</taxon>
        <taxon>Frankiaceae</taxon>
        <taxon>Frankia</taxon>
    </lineage>
</organism>
<dbReference type="Proteomes" id="UP000234331">
    <property type="component" value="Unassembled WGS sequence"/>
</dbReference>
<feature type="transmembrane region" description="Helical" evidence="1">
    <location>
        <begin position="172"/>
        <end position="190"/>
    </location>
</feature>
<accession>A0A2I2L2S6</accession>
<dbReference type="OrthoDB" id="5244396at2"/>
<dbReference type="EMBL" id="FZMO01000563">
    <property type="protein sequence ID" value="SNQ52167.1"/>
    <property type="molecule type" value="Genomic_DNA"/>
</dbReference>
<protein>
    <recommendedName>
        <fullName evidence="4">ABC transporter permease</fullName>
    </recommendedName>
</protein>
<dbReference type="AlphaFoldDB" id="A0A2I2L2S6"/>
<keyword evidence="1" id="KW-0812">Transmembrane</keyword>
<sequence>MATHQAGVGVLVRTELFKVASSRWQATGLLAVVVLHVPLMLWSGQQAPAFWEGLRSRSGLFVAYAVMAFGVLVVAQEYRHRTAALSFLAVPGRARVTAAQFVTVAGTGLAMCSALFLAWLAVGVARYGGTGMHLDRPGQVVGAYAVVAVTVCAAGMIGVGLGTILRGSTGALLALGGCAAVEPLTDLTRFHGPATAPLGVLAWPTSELEISSLAGALCWGVLALVGALIAVRRDISS</sequence>